<dbReference type="AlphaFoldDB" id="A0A2Z6RP59"/>
<dbReference type="SUPFAM" id="SSF53098">
    <property type="entry name" value="Ribonuclease H-like"/>
    <property type="match status" value="1"/>
</dbReference>
<proteinExistence type="predicted"/>
<evidence type="ECO:0000313" key="2">
    <source>
        <dbReference type="Proteomes" id="UP000247702"/>
    </source>
</evidence>
<dbReference type="Proteomes" id="UP000247702">
    <property type="component" value="Unassembled WGS sequence"/>
</dbReference>
<sequence length="139" mass="16093">MSGLCNGKRLDWAEAEARKINISNTVPMLELDEDDDNLSQASFSTINCINFHKWYIKTIEKQLRRIHNDIVFLPCFAHQTNLCVADVLKSSQRLLETSKNATAIVKHFNASSKFTKDLHNEQKRIYNKYITLIQHGQTR</sequence>
<dbReference type="EMBL" id="BEXD01003845">
    <property type="protein sequence ID" value="GBC02703.1"/>
    <property type="molecule type" value="Genomic_DNA"/>
</dbReference>
<protein>
    <recommendedName>
        <fullName evidence="3">DUF659 domain-containing protein</fullName>
    </recommendedName>
</protein>
<accession>A0A2Z6RP59</accession>
<reference evidence="1 2" key="1">
    <citation type="submission" date="2017-11" db="EMBL/GenBank/DDBJ databases">
        <title>The genome of Rhizophagus clarus HR1 reveals common genetic basis of auxotrophy among arbuscular mycorrhizal fungi.</title>
        <authorList>
            <person name="Kobayashi Y."/>
        </authorList>
    </citation>
    <scope>NUCLEOTIDE SEQUENCE [LARGE SCALE GENOMIC DNA]</scope>
    <source>
        <strain evidence="1 2">HR1</strain>
    </source>
</reference>
<organism evidence="1 2">
    <name type="scientific">Rhizophagus clarus</name>
    <dbReference type="NCBI Taxonomy" id="94130"/>
    <lineage>
        <taxon>Eukaryota</taxon>
        <taxon>Fungi</taxon>
        <taxon>Fungi incertae sedis</taxon>
        <taxon>Mucoromycota</taxon>
        <taxon>Glomeromycotina</taxon>
        <taxon>Glomeromycetes</taxon>
        <taxon>Glomerales</taxon>
        <taxon>Glomeraceae</taxon>
        <taxon>Rhizophagus</taxon>
    </lineage>
</organism>
<dbReference type="STRING" id="94130.A0A2Z6RP59"/>
<comment type="caution">
    <text evidence="1">The sequence shown here is derived from an EMBL/GenBank/DDBJ whole genome shotgun (WGS) entry which is preliminary data.</text>
</comment>
<dbReference type="InterPro" id="IPR012337">
    <property type="entry name" value="RNaseH-like_sf"/>
</dbReference>
<name>A0A2Z6RP59_9GLOM</name>
<evidence type="ECO:0000313" key="1">
    <source>
        <dbReference type="EMBL" id="GBC02703.1"/>
    </source>
</evidence>
<gene>
    <name evidence="1" type="ORF">RclHR1_04770001</name>
</gene>
<keyword evidence="2" id="KW-1185">Reference proteome</keyword>
<evidence type="ECO:0008006" key="3">
    <source>
        <dbReference type="Google" id="ProtNLM"/>
    </source>
</evidence>